<name>A0AC34G6M3_9BILA</name>
<accession>A0AC34G6M3</accession>
<reference evidence="2" key="1">
    <citation type="submission" date="2022-11" db="UniProtKB">
        <authorList>
            <consortium name="WormBaseParasite"/>
        </authorList>
    </citation>
    <scope>IDENTIFICATION</scope>
</reference>
<dbReference type="Proteomes" id="UP000887579">
    <property type="component" value="Unplaced"/>
</dbReference>
<organism evidence="1 2">
    <name type="scientific">Panagrolaimus sp. ES5</name>
    <dbReference type="NCBI Taxonomy" id="591445"/>
    <lineage>
        <taxon>Eukaryota</taxon>
        <taxon>Metazoa</taxon>
        <taxon>Ecdysozoa</taxon>
        <taxon>Nematoda</taxon>
        <taxon>Chromadorea</taxon>
        <taxon>Rhabditida</taxon>
        <taxon>Tylenchina</taxon>
        <taxon>Panagrolaimomorpha</taxon>
        <taxon>Panagrolaimoidea</taxon>
        <taxon>Panagrolaimidae</taxon>
        <taxon>Panagrolaimus</taxon>
    </lineage>
</organism>
<evidence type="ECO:0000313" key="2">
    <source>
        <dbReference type="WBParaSite" id="ES5_v2.g25173.t1"/>
    </source>
</evidence>
<protein>
    <submittedName>
        <fullName evidence="2">Uncharacterized protein</fullName>
    </submittedName>
</protein>
<proteinExistence type="predicted"/>
<dbReference type="WBParaSite" id="ES5_v2.g25173.t1">
    <property type="protein sequence ID" value="ES5_v2.g25173.t1"/>
    <property type="gene ID" value="ES5_v2.g25173"/>
</dbReference>
<sequence length="112" mass="13218">MILLPKLSVAHQLVIALQPRFAEFNRRKALTWLRRELPRIRENYSAVERKTLPFPVNAIEKAYLHDPKFLINLSGIDTDSEADRRRMEVAKLKQLIKCDSKQRKKKASKKRH</sequence>
<evidence type="ECO:0000313" key="1">
    <source>
        <dbReference type="Proteomes" id="UP000887579"/>
    </source>
</evidence>